<dbReference type="AlphaFoldDB" id="A0A937X143"/>
<evidence type="ECO:0000313" key="6">
    <source>
        <dbReference type="Proteomes" id="UP000703893"/>
    </source>
</evidence>
<organism evidence="5 6">
    <name type="scientific">Candidatus Tanganyikabacteria bacterium</name>
    <dbReference type="NCBI Taxonomy" id="2961651"/>
    <lineage>
        <taxon>Bacteria</taxon>
        <taxon>Bacillati</taxon>
        <taxon>Candidatus Sericytochromatia</taxon>
        <taxon>Candidatus Tanganyikabacteria</taxon>
    </lineage>
</organism>
<evidence type="ECO:0000256" key="2">
    <source>
        <dbReference type="SAM" id="MobiDB-lite"/>
    </source>
</evidence>
<name>A0A937X143_9BACT</name>
<dbReference type="Pfam" id="PF01595">
    <property type="entry name" value="CNNM"/>
    <property type="match status" value="1"/>
</dbReference>
<dbReference type="Proteomes" id="UP000703893">
    <property type="component" value="Unassembled WGS sequence"/>
</dbReference>
<gene>
    <name evidence="5" type="ORF">FJZ00_02510</name>
</gene>
<keyword evidence="1 3" id="KW-1133">Transmembrane helix</keyword>
<keyword evidence="1 3" id="KW-0472">Membrane</keyword>
<feature type="transmembrane region" description="Helical" evidence="3">
    <location>
        <begin position="33"/>
        <end position="56"/>
    </location>
</feature>
<feature type="domain" description="CNNM transmembrane" evidence="4">
    <location>
        <begin position="29"/>
        <end position="91"/>
    </location>
</feature>
<dbReference type="PANTHER" id="PTHR43099">
    <property type="entry name" value="UPF0053 PROTEIN YRKA"/>
    <property type="match status" value="1"/>
</dbReference>
<feature type="non-terminal residue" evidence="5">
    <location>
        <position position="91"/>
    </location>
</feature>
<dbReference type="PROSITE" id="PS51846">
    <property type="entry name" value="CNNM"/>
    <property type="match status" value="1"/>
</dbReference>
<dbReference type="InterPro" id="IPR051676">
    <property type="entry name" value="UPF0053_domain"/>
</dbReference>
<reference evidence="5 6" key="1">
    <citation type="submission" date="2019-03" db="EMBL/GenBank/DDBJ databases">
        <title>Lake Tanganyika Metagenome-Assembled Genomes (MAGs).</title>
        <authorList>
            <person name="Tran P."/>
        </authorList>
    </citation>
    <scope>NUCLEOTIDE SEQUENCE [LARGE SCALE GENOMIC DNA]</scope>
    <source>
        <strain evidence="5">K_DeepCast_65m_m2_236</strain>
    </source>
</reference>
<accession>A0A937X143</accession>
<dbReference type="InterPro" id="IPR002550">
    <property type="entry name" value="CNNM"/>
</dbReference>
<sequence length="91" mass="9834">MPIVGRDDQRNSGQDAQDGGRPAGGAPVKPETVAFNLALVLFFTLLNGFFVAAEFAMVKIRPTRLQELAEAGRPQARVAQHITSHLDAYLS</sequence>
<feature type="compositionally biased region" description="Basic and acidic residues" evidence="2">
    <location>
        <begin position="1"/>
        <end position="10"/>
    </location>
</feature>
<feature type="region of interest" description="Disordered" evidence="2">
    <location>
        <begin position="1"/>
        <end position="27"/>
    </location>
</feature>
<protein>
    <submittedName>
        <fullName evidence="5">DUF21 domain-containing protein</fullName>
    </submittedName>
</protein>
<evidence type="ECO:0000256" key="3">
    <source>
        <dbReference type="SAM" id="Phobius"/>
    </source>
</evidence>
<dbReference type="GO" id="GO:0016020">
    <property type="term" value="C:membrane"/>
    <property type="evidence" value="ECO:0007669"/>
    <property type="project" value="UniProtKB-UniRule"/>
</dbReference>
<proteinExistence type="predicted"/>
<dbReference type="EMBL" id="VGJX01000096">
    <property type="protein sequence ID" value="MBM3273998.1"/>
    <property type="molecule type" value="Genomic_DNA"/>
</dbReference>
<dbReference type="PANTHER" id="PTHR43099:SF5">
    <property type="entry name" value="HLYC_CORC FAMILY TRANSPORTER"/>
    <property type="match status" value="1"/>
</dbReference>
<evidence type="ECO:0000256" key="1">
    <source>
        <dbReference type="PROSITE-ProRule" id="PRU01193"/>
    </source>
</evidence>
<comment type="caution">
    <text evidence="5">The sequence shown here is derived from an EMBL/GenBank/DDBJ whole genome shotgun (WGS) entry which is preliminary data.</text>
</comment>
<keyword evidence="1 3" id="KW-0812">Transmembrane</keyword>
<evidence type="ECO:0000313" key="5">
    <source>
        <dbReference type="EMBL" id="MBM3273998.1"/>
    </source>
</evidence>
<evidence type="ECO:0000259" key="4">
    <source>
        <dbReference type="PROSITE" id="PS51846"/>
    </source>
</evidence>